<accession>A0A161HSR6</accession>
<keyword evidence="2" id="KW-1185">Reference proteome</keyword>
<evidence type="ECO:0000313" key="1">
    <source>
        <dbReference type="EMBL" id="ANA85278.1"/>
    </source>
</evidence>
<dbReference type="Proteomes" id="UP000202279">
    <property type="component" value="Segment"/>
</dbReference>
<organism evidence="1 2">
    <name type="scientific">Gordonia phage BritBrat</name>
    <dbReference type="NCBI Taxonomy" id="1838064"/>
    <lineage>
        <taxon>Viruses</taxon>
        <taxon>Duplodnaviria</taxon>
        <taxon>Heunggongvirae</taxon>
        <taxon>Uroviricota</taxon>
        <taxon>Caudoviricetes</taxon>
        <taxon>Britbratvirus</taxon>
        <taxon>Britbratvirus britbrat</taxon>
    </lineage>
</organism>
<sequence>MSDENRVGVNRLDEVLMPPETLAERIKADNRMFETGVKSGFATGVKAGREQVYAERILSAVERSNRDRVDEVVGAIARDVIRDYISVGLDIAEAGAGRVSTAADVVKSIRNLHLAEPHLPATKIRQKLRERELLAEMLGDRGDWEHIASVLEGQYVDTGDQRSYGIADRIRKMIAKDESGGEA</sequence>
<reference evidence="2" key="1">
    <citation type="submission" date="2016-03" db="EMBL/GenBank/DDBJ databases">
        <authorList>
            <person name="Ploux O."/>
        </authorList>
    </citation>
    <scope>NUCLEOTIDE SEQUENCE [LARGE SCALE GENOMIC DNA]</scope>
</reference>
<dbReference type="GeneID" id="28802915"/>
<dbReference type="EMBL" id="KU998233">
    <property type="protein sequence ID" value="ANA85278.1"/>
    <property type="molecule type" value="Genomic_DNA"/>
</dbReference>
<evidence type="ECO:0000313" key="2">
    <source>
        <dbReference type="Proteomes" id="UP000202279"/>
    </source>
</evidence>
<name>A0A161HSR6_9CAUD</name>
<gene>
    <name evidence="1" type="primary">75</name>
    <name evidence="1" type="ORF">PBI_BRITBRAT_75</name>
</gene>
<protein>
    <submittedName>
        <fullName evidence="1">Uncharacterized protein</fullName>
    </submittedName>
</protein>
<dbReference type="RefSeq" id="YP_009276602.1">
    <property type="nucleotide sequence ID" value="NC_030942.1"/>
</dbReference>
<dbReference type="KEGG" id="vg:28802915"/>
<proteinExistence type="predicted"/>